<name>A0AAN7UVM7_9PEZI</name>
<protein>
    <submittedName>
        <fullName evidence="1">Uncharacterized protein</fullName>
    </submittedName>
</protein>
<reference evidence="1 2" key="1">
    <citation type="submission" date="2023-10" db="EMBL/GenBank/DDBJ databases">
        <title>Draft genome sequence of Xylaria bambusicola isolate GMP-LS, the root and basal stem rot pathogen of sugarcane in Indonesia.</title>
        <authorList>
            <person name="Selvaraj P."/>
            <person name="Muralishankar V."/>
            <person name="Muruganantham S."/>
            <person name="Sp S."/>
            <person name="Haryani S."/>
            <person name="Lau K.J.X."/>
            <person name="Naqvi N.I."/>
        </authorList>
    </citation>
    <scope>NUCLEOTIDE SEQUENCE [LARGE SCALE GENOMIC DNA]</scope>
    <source>
        <strain evidence="1">GMP-LS</strain>
    </source>
</reference>
<sequence>MATKAARERYTRVIPHQLLSDFADCLEGDVFHLPSPNYQLQPPGRSYAAHRRLLTAALSVLGRPDRQESTARIEKWSR</sequence>
<dbReference type="EMBL" id="JAWHQM010000035">
    <property type="protein sequence ID" value="KAK5633766.1"/>
    <property type="molecule type" value="Genomic_DNA"/>
</dbReference>
<keyword evidence="2" id="KW-1185">Reference proteome</keyword>
<evidence type="ECO:0000313" key="2">
    <source>
        <dbReference type="Proteomes" id="UP001305414"/>
    </source>
</evidence>
<dbReference type="Proteomes" id="UP001305414">
    <property type="component" value="Unassembled WGS sequence"/>
</dbReference>
<accession>A0AAN7UVM7</accession>
<comment type="caution">
    <text evidence="1">The sequence shown here is derived from an EMBL/GenBank/DDBJ whole genome shotgun (WGS) entry which is preliminary data.</text>
</comment>
<proteinExistence type="predicted"/>
<gene>
    <name evidence="1" type="ORF">RRF57_009480</name>
</gene>
<dbReference type="AlphaFoldDB" id="A0AAN7UVM7"/>
<evidence type="ECO:0000313" key="1">
    <source>
        <dbReference type="EMBL" id="KAK5633766.1"/>
    </source>
</evidence>
<organism evidence="1 2">
    <name type="scientific">Xylaria bambusicola</name>
    <dbReference type="NCBI Taxonomy" id="326684"/>
    <lineage>
        <taxon>Eukaryota</taxon>
        <taxon>Fungi</taxon>
        <taxon>Dikarya</taxon>
        <taxon>Ascomycota</taxon>
        <taxon>Pezizomycotina</taxon>
        <taxon>Sordariomycetes</taxon>
        <taxon>Xylariomycetidae</taxon>
        <taxon>Xylariales</taxon>
        <taxon>Xylariaceae</taxon>
        <taxon>Xylaria</taxon>
    </lineage>
</organism>